<organism evidence="1 2">
    <name type="scientific">Paeniglutamicibacter psychrophenolicus</name>
    <dbReference type="NCBI Taxonomy" id="257454"/>
    <lineage>
        <taxon>Bacteria</taxon>
        <taxon>Bacillati</taxon>
        <taxon>Actinomycetota</taxon>
        <taxon>Actinomycetes</taxon>
        <taxon>Micrococcales</taxon>
        <taxon>Micrococcaceae</taxon>
        <taxon>Paeniglutamicibacter</taxon>
    </lineage>
</organism>
<proteinExistence type="predicted"/>
<evidence type="ECO:0000313" key="1">
    <source>
        <dbReference type="EMBL" id="MBP2372225.1"/>
    </source>
</evidence>
<reference evidence="1 2" key="1">
    <citation type="submission" date="2021-03" db="EMBL/GenBank/DDBJ databases">
        <title>Sequencing the genomes of 1000 actinobacteria strains.</title>
        <authorList>
            <person name="Klenk H.-P."/>
        </authorList>
    </citation>
    <scope>NUCLEOTIDE SEQUENCE [LARGE SCALE GENOMIC DNA]</scope>
    <source>
        <strain evidence="1 2">DSM 15454</strain>
    </source>
</reference>
<evidence type="ECO:0000313" key="2">
    <source>
        <dbReference type="Proteomes" id="UP000766570"/>
    </source>
</evidence>
<comment type="caution">
    <text evidence="1">The sequence shown here is derived from an EMBL/GenBank/DDBJ whole genome shotgun (WGS) entry which is preliminary data.</text>
</comment>
<sequence>MLSPKEHLALKVPRSLLPQEKPPSASSGVLMFKLMVAPIFR</sequence>
<protein>
    <submittedName>
        <fullName evidence="1">Uncharacterized protein</fullName>
    </submittedName>
</protein>
<dbReference type="EMBL" id="JAGIOE010000001">
    <property type="protein sequence ID" value="MBP2372225.1"/>
    <property type="molecule type" value="Genomic_DNA"/>
</dbReference>
<keyword evidence="2" id="KW-1185">Reference proteome</keyword>
<name>A0ABS4W7P5_9MICC</name>
<dbReference type="Proteomes" id="UP000766570">
    <property type="component" value="Unassembled WGS sequence"/>
</dbReference>
<accession>A0ABS4W7P5</accession>
<gene>
    <name evidence="1" type="ORF">JOF46_000137</name>
</gene>